<dbReference type="InterPro" id="IPR026444">
    <property type="entry name" value="Secre_tail"/>
</dbReference>
<dbReference type="Pfam" id="PF18962">
    <property type="entry name" value="Por_Secre_tail"/>
    <property type="match status" value="1"/>
</dbReference>
<feature type="chain" id="PRO_5046749036" evidence="1">
    <location>
        <begin position="24"/>
        <end position="223"/>
    </location>
</feature>
<gene>
    <name evidence="3" type="ORF">AAFH49_03355</name>
</gene>
<feature type="signal peptide" evidence="1">
    <location>
        <begin position="1"/>
        <end position="23"/>
    </location>
</feature>
<proteinExistence type="predicted"/>
<organism evidence="3 4">
    <name type="scientific">Hymenobacter segetis</name>
    <dbReference type="NCBI Taxonomy" id="2025509"/>
    <lineage>
        <taxon>Bacteria</taxon>
        <taxon>Pseudomonadati</taxon>
        <taxon>Bacteroidota</taxon>
        <taxon>Cytophagia</taxon>
        <taxon>Cytophagales</taxon>
        <taxon>Hymenobacteraceae</taxon>
        <taxon>Hymenobacter</taxon>
    </lineage>
</organism>
<name>A0ABU9LU29_9BACT</name>
<evidence type="ECO:0000259" key="2">
    <source>
        <dbReference type="Pfam" id="PF18962"/>
    </source>
</evidence>
<keyword evidence="1" id="KW-0732">Signal</keyword>
<dbReference type="NCBIfam" id="TIGR04183">
    <property type="entry name" value="Por_Secre_tail"/>
    <property type="match status" value="1"/>
</dbReference>
<feature type="domain" description="Secretion system C-terminal sorting" evidence="2">
    <location>
        <begin position="146"/>
        <end position="222"/>
    </location>
</feature>
<dbReference type="Gene3D" id="2.60.40.3620">
    <property type="match status" value="1"/>
</dbReference>
<evidence type="ECO:0000313" key="4">
    <source>
        <dbReference type="Proteomes" id="UP001479606"/>
    </source>
</evidence>
<comment type="caution">
    <text evidence="3">The sequence shown here is derived from an EMBL/GenBank/DDBJ whole genome shotgun (WGS) entry which is preliminary data.</text>
</comment>
<dbReference type="RefSeq" id="WP_342295996.1">
    <property type="nucleotide sequence ID" value="NZ_JBCEVZ010000004.1"/>
</dbReference>
<keyword evidence="4" id="KW-1185">Reference proteome</keyword>
<accession>A0ABU9LU29</accession>
<dbReference type="EMBL" id="JBCEVZ010000004">
    <property type="protein sequence ID" value="MEL5993228.1"/>
    <property type="molecule type" value="Genomic_DNA"/>
</dbReference>
<reference evidence="3 4" key="1">
    <citation type="journal article" date="2018" name="Arch. Microbiol.">
        <title>Hymenobacter segetis sp. nov., isolated from soil.</title>
        <authorList>
            <person name="Ten L.N."/>
            <person name="Lim S.J."/>
            <person name="Kim B.O."/>
            <person name="Kang I.K."/>
            <person name="Jung H.Y."/>
        </authorList>
    </citation>
    <scope>NUCLEOTIDE SEQUENCE [LARGE SCALE GENOMIC DNA]</scope>
    <source>
        <strain evidence="3 4">S7-3-11</strain>
    </source>
</reference>
<evidence type="ECO:0000313" key="3">
    <source>
        <dbReference type="EMBL" id="MEL5993228.1"/>
    </source>
</evidence>
<protein>
    <submittedName>
        <fullName evidence="3">T9SS type A sorting domain-containing protein</fullName>
    </submittedName>
</protein>
<evidence type="ECO:0000256" key="1">
    <source>
        <dbReference type="SAM" id="SignalP"/>
    </source>
</evidence>
<dbReference type="Proteomes" id="UP001479606">
    <property type="component" value="Unassembled WGS sequence"/>
</dbReference>
<sequence length="223" mass="23260">MKKSTLKFSFLLAFMFSATASMAQLASYGTIGVIGTATSPTGAGTGWDNSIAMTRTVAGGHDWTITMQFSAFEMKFRADNAWANSWGSTAFPTSAPGAVTYNGANIPVSPAGRYTVRFNDQSGAYSFSPALATKSASAAILQLAVSPNPASESASVSYELPATATAAITVQNLMGQSVRQFTAVRQNAGLQSQNLSLQGLASGIYLVKLETGALTQTTRLVVE</sequence>